<reference evidence="11 12" key="1">
    <citation type="submission" date="2019-10" db="EMBL/GenBank/DDBJ databases">
        <title>Alkaliphilus serpentinus sp. nov. and Alkaliphilus pronyensis sp. nov., two novel anaerobic alkaliphilic species isolated from the serpentinized-hosted hydrothermal field of the Prony Bay (New Caledonia).</title>
        <authorList>
            <person name="Postec A."/>
        </authorList>
    </citation>
    <scope>NUCLEOTIDE SEQUENCE [LARGE SCALE GENOMIC DNA]</scope>
    <source>
        <strain evidence="11 12">LacV</strain>
    </source>
</reference>
<comment type="subcellular location">
    <subcellularLocation>
        <location evidence="10">Cytoplasm</location>
    </subcellularLocation>
    <text evidence="10">Associated with the membrane possibly through PlsY.</text>
</comment>
<keyword evidence="4 10" id="KW-0808">Transferase</keyword>
<dbReference type="HAMAP" id="MF_00019">
    <property type="entry name" value="PlsX"/>
    <property type="match status" value="1"/>
</dbReference>
<evidence type="ECO:0000256" key="9">
    <source>
        <dbReference type="ARBA" id="ARBA00046608"/>
    </source>
</evidence>
<comment type="similarity">
    <text evidence="10">Belongs to the PlsX family.</text>
</comment>
<accession>A0A6I0F9F4</accession>
<dbReference type="PANTHER" id="PTHR30100">
    <property type="entry name" value="FATTY ACID/PHOSPHOLIPID SYNTHESIS PROTEIN PLSX"/>
    <property type="match status" value="1"/>
</dbReference>
<keyword evidence="5 10" id="KW-0443">Lipid metabolism</keyword>
<dbReference type="EMBL" id="WBZC01000023">
    <property type="protein sequence ID" value="KAB3535206.1"/>
    <property type="molecule type" value="Genomic_DNA"/>
</dbReference>
<dbReference type="Pfam" id="PF02504">
    <property type="entry name" value="FA_synthesis"/>
    <property type="match status" value="1"/>
</dbReference>
<dbReference type="PANTHER" id="PTHR30100:SF1">
    <property type="entry name" value="PHOSPHATE ACYLTRANSFERASE"/>
    <property type="match status" value="1"/>
</dbReference>
<dbReference type="InterPro" id="IPR003664">
    <property type="entry name" value="FA_synthesis"/>
</dbReference>
<keyword evidence="6 10" id="KW-0594">Phospholipid biosynthesis</keyword>
<evidence type="ECO:0000256" key="5">
    <source>
        <dbReference type="ARBA" id="ARBA00023098"/>
    </source>
</evidence>
<dbReference type="UniPathway" id="UPA00085"/>
<comment type="catalytic activity">
    <reaction evidence="1 10">
        <text>a fatty acyl-[ACP] + phosphate = an acyl phosphate + holo-[ACP]</text>
        <dbReference type="Rhea" id="RHEA:42292"/>
        <dbReference type="Rhea" id="RHEA-COMP:9685"/>
        <dbReference type="Rhea" id="RHEA-COMP:14125"/>
        <dbReference type="ChEBI" id="CHEBI:43474"/>
        <dbReference type="ChEBI" id="CHEBI:59918"/>
        <dbReference type="ChEBI" id="CHEBI:64479"/>
        <dbReference type="ChEBI" id="CHEBI:138651"/>
        <dbReference type="EC" id="2.3.1.274"/>
    </reaction>
</comment>
<proteinExistence type="inferred from homology"/>
<dbReference type="GO" id="GO:0043811">
    <property type="term" value="F:phosphate:acyl-[acyl carrier protein] acyltransferase activity"/>
    <property type="evidence" value="ECO:0007669"/>
    <property type="project" value="UniProtKB-UniRule"/>
</dbReference>
<sequence length="335" mass="36012">MKIALDAMGGDHGSKVTVKAAVDAVNQYDIELILTGNHSKIIEILNQYEYPKEKIEIIHCEEVIENEDKPVAAIRKKKNSSMVVALNLVKEGKADAIISAGNTGALLAGGLLILGRIKGIDRPALAPVFPTHKGISVLIDGGANSDCKPRNFVEFGIMGSIYAEKVLGIKKPKVCLVNIGIEEGKGNDITQKAYKACKNAPFNFHGNVEARDIPTGYTDVIVCDGFTGNVILKLTEGVAASIFKILKEELTKNPVRKIGALILKSGLKGFKKRFDYTEYGGAPFLGVKGALIKAHGSSDEKAIKNAIGQAKTVIENNIVEDITYEIKKLGADILE</sequence>
<evidence type="ECO:0000256" key="2">
    <source>
        <dbReference type="ARBA" id="ARBA00022490"/>
    </source>
</evidence>
<evidence type="ECO:0000256" key="1">
    <source>
        <dbReference type="ARBA" id="ARBA00001232"/>
    </source>
</evidence>
<evidence type="ECO:0000256" key="3">
    <source>
        <dbReference type="ARBA" id="ARBA00022516"/>
    </source>
</evidence>
<keyword evidence="12" id="KW-1185">Reference proteome</keyword>
<dbReference type="GO" id="GO:0006633">
    <property type="term" value="P:fatty acid biosynthetic process"/>
    <property type="evidence" value="ECO:0007669"/>
    <property type="project" value="UniProtKB-UniRule"/>
</dbReference>
<dbReference type="InterPro" id="IPR012281">
    <property type="entry name" value="Phospholipid_synth_PlsX-like"/>
</dbReference>
<comment type="subunit">
    <text evidence="9 10">Homodimer. Probably interacts with PlsY.</text>
</comment>
<dbReference type="GO" id="GO:0008654">
    <property type="term" value="P:phospholipid biosynthetic process"/>
    <property type="evidence" value="ECO:0007669"/>
    <property type="project" value="UniProtKB-KW"/>
</dbReference>
<protein>
    <recommendedName>
        <fullName evidence="8 10">Phosphate acyltransferase</fullName>
        <ecNumber evidence="8 10">2.3.1.274</ecNumber>
    </recommendedName>
    <alternativeName>
        <fullName evidence="10">Acyl-ACP phosphotransacylase</fullName>
    </alternativeName>
    <alternativeName>
        <fullName evidence="10">Acyl-[acyl-carrier-protein]--phosphate acyltransferase</fullName>
    </alternativeName>
    <alternativeName>
        <fullName evidence="10">Phosphate-acyl-ACP acyltransferase</fullName>
    </alternativeName>
</protein>
<comment type="pathway">
    <text evidence="10">Lipid metabolism; phospholipid metabolism.</text>
</comment>
<evidence type="ECO:0000313" key="12">
    <source>
        <dbReference type="Proteomes" id="UP000432715"/>
    </source>
</evidence>
<evidence type="ECO:0000256" key="6">
    <source>
        <dbReference type="ARBA" id="ARBA00023209"/>
    </source>
</evidence>
<dbReference type="EC" id="2.3.1.274" evidence="8 10"/>
<keyword evidence="11" id="KW-0012">Acyltransferase</keyword>
<evidence type="ECO:0000256" key="7">
    <source>
        <dbReference type="ARBA" id="ARBA00023264"/>
    </source>
</evidence>
<keyword evidence="2 10" id="KW-0963">Cytoplasm</keyword>
<dbReference type="OrthoDB" id="9806408at2"/>
<name>A0A6I0F9F4_9FIRM</name>
<dbReference type="SUPFAM" id="SSF53659">
    <property type="entry name" value="Isocitrate/Isopropylmalate dehydrogenase-like"/>
    <property type="match status" value="1"/>
</dbReference>
<keyword evidence="7 10" id="KW-1208">Phospholipid metabolism</keyword>
<gene>
    <name evidence="10 11" type="primary">plsX</name>
    <name evidence="11" type="ORF">F8154_07130</name>
</gene>
<organism evidence="11 12">
    <name type="scientific">Alkaliphilus pronyensis</name>
    <dbReference type="NCBI Taxonomy" id="1482732"/>
    <lineage>
        <taxon>Bacteria</taxon>
        <taxon>Bacillati</taxon>
        <taxon>Bacillota</taxon>
        <taxon>Clostridia</taxon>
        <taxon>Peptostreptococcales</taxon>
        <taxon>Natronincolaceae</taxon>
        <taxon>Alkaliphilus</taxon>
    </lineage>
</organism>
<evidence type="ECO:0000256" key="4">
    <source>
        <dbReference type="ARBA" id="ARBA00022679"/>
    </source>
</evidence>
<dbReference type="NCBIfam" id="TIGR00182">
    <property type="entry name" value="plsX"/>
    <property type="match status" value="1"/>
</dbReference>
<evidence type="ECO:0000313" key="11">
    <source>
        <dbReference type="EMBL" id="KAB3535206.1"/>
    </source>
</evidence>
<keyword evidence="3 10" id="KW-0444">Lipid biosynthesis</keyword>
<dbReference type="PIRSF" id="PIRSF002465">
    <property type="entry name" value="Phsphlp_syn_PlsX"/>
    <property type="match status" value="1"/>
</dbReference>
<dbReference type="GO" id="GO:0005737">
    <property type="term" value="C:cytoplasm"/>
    <property type="evidence" value="ECO:0007669"/>
    <property type="project" value="UniProtKB-SubCell"/>
</dbReference>
<dbReference type="Proteomes" id="UP000432715">
    <property type="component" value="Unassembled WGS sequence"/>
</dbReference>
<dbReference type="RefSeq" id="WP_151860922.1">
    <property type="nucleotide sequence ID" value="NZ_WBZC01000023.1"/>
</dbReference>
<dbReference type="Gene3D" id="3.40.718.10">
    <property type="entry name" value="Isopropylmalate Dehydrogenase"/>
    <property type="match status" value="1"/>
</dbReference>
<comment type="function">
    <text evidence="10">Catalyzes the reversible formation of acyl-phosphate (acyl-PO(4)) from acyl-[acyl-carrier-protein] (acyl-ACP). This enzyme utilizes acyl-ACP as fatty acyl donor, but not acyl-CoA.</text>
</comment>
<dbReference type="AlphaFoldDB" id="A0A6I0F9F4"/>
<evidence type="ECO:0000256" key="8">
    <source>
        <dbReference type="ARBA" id="ARBA00024069"/>
    </source>
</evidence>
<comment type="caution">
    <text evidence="11">The sequence shown here is derived from an EMBL/GenBank/DDBJ whole genome shotgun (WGS) entry which is preliminary data.</text>
</comment>
<evidence type="ECO:0000256" key="10">
    <source>
        <dbReference type="HAMAP-Rule" id="MF_00019"/>
    </source>
</evidence>